<dbReference type="InterPro" id="IPR009363">
    <property type="entry name" value="Phage_Mu_Gp16"/>
</dbReference>
<gene>
    <name evidence="1" type="ORF">MoryE10_09580</name>
</gene>
<sequence>MSTRTPDLRQRELGKIHLLAKRAGMDRDAYEHMLREVSGIPGLTSSKQLTPLGRGKVLDHLARITGAVDPNAGRPNNLAERPLLRKIGALLADSGRPWAYVTKAGKSGTSMVQRLAGVDALEFATDEGLLRIVAALEIDKKRRAR</sequence>
<dbReference type="RefSeq" id="WP_054774893.1">
    <property type="nucleotide sequence ID" value="NZ_AP019782.1"/>
</dbReference>
<protein>
    <submittedName>
        <fullName evidence="1">GemA protein</fullName>
    </submittedName>
</protein>
<name>A0A8D4VNK4_9GAMM</name>
<proteinExistence type="predicted"/>
<organism evidence="1 2">
    <name type="scientific">Methylogaea oryzae</name>
    <dbReference type="NCBI Taxonomy" id="1295382"/>
    <lineage>
        <taxon>Bacteria</taxon>
        <taxon>Pseudomonadati</taxon>
        <taxon>Pseudomonadota</taxon>
        <taxon>Gammaproteobacteria</taxon>
        <taxon>Methylococcales</taxon>
        <taxon>Methylococcaceae</taxon>
        <taxon>Methylogaea</taxon>
    </lineage>
</organism>
<dbReference type="Pfam" id="PF06252">
    <property type="entry name" value="GemA"/>
    <property type="match status" value="1"/>
</dbReference>
<dbReference type="AlphaFoldDB" id="A0A8D4VNK4"/>
<evidence type="ECO:0000313" key="1">
    <source>
        <dbReference type="EMBL" id="BBL70352.1"/>
    </source>
</evidence>
<dbReference type="Proteomes" id="UP000824988">
    <property type="component" value="Chromosome"/>
</dbReference>
<reference evidence="1" key="1">
    <citation type="submission" date="2019-06" db="EMBL/GenBank/DDBJ databases">
        <title>Complete genome sequence of Methylogaea oryzae strain JCM16910.</title>
        <authorList>
            <person name="Asakawa S."/>
        </authorList>
    </citation>
    <scope>NUCLEOTIDE SEQUENCE</scope>
    <source>
        <strain evidence="1">E10</strain>
    </source>
</reference>
<dbReference type="EMBL" id="AP019782">
    <property type="protein sequence ID" value="BBL70352.1"/>
    <property type="molecule type" value="Genomic_DNA"/>
</dbReference>
<keyword evidence="2" id="KW-1185">Reference proteome</keyword>
<evidence type="ECO:0000313" key="2">
    <source>
        <dbReference type="Proteomes" id="UP000824988"/>
    </source>
</evidence>
<accession>A0A8D4VNK4</accession>
<dbReference type="KEGG" id="moz:MoryE10_09580"/>